<dbReference type="AlphaFoldDB" id="A0A7S0BG64"/>
<feature type="region of interest" description="Disordered" evidence="1">
    <location>
        <begin position="86"/>
        <end position="110"/>
    </location>
</feature>
<accession>A0A7S0BG64</accession>
<feature type="compositionally biased region" description="Basic and acidic residues" evidence="1">
    <location>
        <begin position="18"/>
        <end position="40"/>
    </location>
</feature>
<name>A0A7S0BG64_9RHOD</name>
<dbReference type="EMBL" id="HBEK01004557">
    <property type="protein sequence ID" value="CAD8392524.1"/>
    <property type="molecule type" value="Transcribed_RNA"/>
</dbReference>
<protein>
    <submittedName>
        <fullName evidence="2">Uncharacterized protein</fullName>
    </submittedName>
</protein>
<organism evidence="2">
    <name type="scientific">Rhodosorus marinus</name>
    <dbReference type="NCBI Taxonomy" id="101924"/>
    <lineage>
        <taxon>Eukaryota</taxon>
        <taxon>Rhodophyta</taxon>
        <taxon>Stylonematophyceae</taxon>
        <taxon>Stylonematales</taxon>
        <taxon>Stylonemataceae</taxon>
        <taxon>Rhodosorus</taxon>
    </lineage>
</organism>
<evidence type="ECO:0000313" key="2">
    <source>
        <dbReference type="EMBL" id="CAD8392524.1"/>
    </source>
</evidence>
<reference evidence="2" key="1">
    <citation type="submission" date="2021-01" db="EMBL/GenBank/DDBJ databases">
        <authorList>
            <person name="Corre E."/>
            <person name="Pelletier E."/>
            <person name="Niang G."/>
            <person name="Scheremetjew M."/>
            <person name="Finn R."/>
            <person name="Kale V."/>
            <person name="Holt S."/>
            <person name="Cochrane G."/>
            <person name="Meng A."/>
            <person name="Brown T."/>
            <person name="Cohen L."/>
        </authorList>
    </citation>
    <scope>NUCLEOTIDE SEQUENCE</scope>
    <source>
        <strain evidence="2">UTEX LB 2760</strain>
    </source>
</reference>
<sequence>MEEDEFDLEELERIEREYLKSKSKPSTEDRSKPCSSREVEVTLSASEAPNGCSRGQPTRGSQDSPIDDDLLDDELLLAAVDKLEESRGSFGEVRQSDRKDSSVCPRFSRV</sequence>
<gene>
    <name evidence="2" type="ORF">RMAR0315_LOCUS2501</name>
</gene>
<proteinExistence type="predicted"/>
<feature type="compositionally biased region" description="Polar residues" evidence="1">
    <location>
        <begin position="43"/>
        <end position="64"/>
    </location>
</feature>
<feature type="region of interest" description="Disordered" evidence="1">
    <location>
        <begin position="18"/>
        <end position="72"/>
    </location>
</feature>
<evidence type="ECO:0000256" key="1">
    <source>
        <dbReference type="SAM" id="MobiDB-lite"/>
    </source>
</evidence>